<dbReference type="InParanoid" id="A0A165HTC5"/>
<evidence type="ECO:0000313" key="2">
    <source>
        <dbReference type="Proteomes" id="UP000077266"/>
    </source>
</evidence>
<reference evidence="1 2" key="1">
    <citation type="journal article" date="2016" name="Mol. Biol. Evol.">
        <title>Comparative Genomics of Early-Diverging Mushroom-Forming Fungi Provides Insights into the Origins of Lignocellulose Decay Capabilities.</title>
        <authorList>
            <person name="Nagy L.G."/>
            <person name="Riley R."/>
            <person name="Tritt A."/>
            <person name="Adam C."/>
            <person name="Daum C."/>
            <person name="Floudas D."/>
            <person name="Sun H."/>
            <person name="Yadav J.S."/>
            <person name="Pangilinan J."/>
            <person name="Larsson K.H."/>
            <person name="Matsuura K."/>
            <person name="Barry K."/>
            <person name="Labutti K."/>
            <person name="Kuo R."/>
            <person name="Ohm R.A."/>
            <person name="Bhattacharya S.S."/>
            <person name="Shirouzu T."/>
            <person name="Yoshinaga Y."/>
            <person name="Martin F.M."/>
            <person name="Grigoriev I.V."/>
            <person name="Hibbett D.S."/>
        </authorList>
    </citation>
    <scope>NUCLEOTIDE SEQUENCE [LARGE SCALE GENOMIC DNA]</scope>
    <source>
        <strain evidence="1 2">HHB12029</strain>
    </source>
</reference>
<dbReference type="OrthoDB" id="3267074at2759"/>
<keyword evidence="2" id="KW-1185">Reference proteome</keyword>
<proteinExistence type="predicted"/>
<accession>A0A165HTC5</accession>
<organism evidence="1 2">
    <name type="scientific">Exidia glandulosa HHB12029</name>
    <dbReference type="NCBI Taxonomy" id="1314781"/>
    <lineage>
        <taxon>Eukaryota</taxon>
        <taxon>Fungi</taxon>
        <taxon>Dikarya</taxon>
        <taxon>Basidiomycota</taxon>
        <taxon>Agaricomycotina</taxon>
        <taxon>Agaricomycetes</taxon>
        <taxon>Auriculariales</taxon>
        <taxon>Exidiaceae</taxon>
        <taxon>Exidia</taxon>
    </lineage>
</organism>
<dbReference type="EMBL" id="KV426008">
    <property type="protein sequence ID" value="KZV92437.1"/>
    <property type="molecule type" value="Genomic_DNA"/>
</dbReference>
<sequence>MSALIQLRIGHAPLNRHLHRIQCADSPRCPSCGAPSESIRHYLQYCPSYADERWRMRLRLGRRAEKLSTLLYTSRGLDALASYNAKTGRFRNPHSRR</sequence>
<dbReference type="Proteomes" id="UP000077266">
    <property type="component" value="Unassembled WGS sequence"/>
</dbReference>
<name>A0A165HTC5_EXIGL</name>
<protein>
    <recommendedName>
        <fullName evidence="3">Reverse transcriptase zinc-binding domain-containing protein</fullName>
    </recommendedName>
</protein>
<dbReference type="AlphaFoldDB" id="A0A165HTC5"/>
<evidence type="ECO:0000313" key="1">
    <source>
        <dbReference type="EMBL" id="KZV92437.1"/>
    </source>
</evidence>
<gene>
    <name evidence="1" type="ORF">EXIGLDRAFT_614394</name>
</gene>
<evidence type="ECO:0008006" key="3">
    <source>
        <dbReference type="Google" id="ProtNLM"/>
    </source>
</evidence>
<dbReference type="STRING" id="1314781.A0A165HTC5"/>